<proteinExistence type="predicted"/>
<dbReference type="AlphaFoldDB" id="A0A6M3K157"/>
<reference evidence="1" key="1">
    <citation type="submission" date="2020-03" db="EMBL/GenBank/DDBJ databases">
        <title>The deep terrestrial virosphere.</title>
        <authorList>
            <person name="Holmfeldt K."/>
            <person name="Nilsson E."/>
            <person name="Simone D."/>
            <person name="Lopez-Fernandez M."/>
            <person name="Wu X."/>
            <person name="de Brujin I."/>
            <person name="Lundin D."/>
            <person name="Andersson A."/>
            <person name="Bertilsson S."/>
            <person name="Dopson M."/>
        </authorList>
    </citation>
    <scope>NUCLEOTIDE SEQUENCE</scope>
    <source>
        <strain evidence="1">MM415A01588</strain>
    </source>
</reference>
<organism evidence="1">
    <name type="scientific">viral metagenome</name>
    <dbReference type="NCBI Taxonomy" id="1070528"/>
    <lineage>
        <taxon>unclassified sequences</taxon>
        <taxon>metagenomes</taxon>
        <taxon>organismal metagenomes</taxon>
    </lineage>
</organism>
<accession>A0A6M3K157</accession>
<evidence type="ECO:0000313" key="1">
    <source>
        <dbReference type="EMBL" id="QJA76080.1"/>
    </source>
</evidence>
<name>A0A6M3K157_9ZZZZ</name>
<gene>
    <name evidence="1" type="ORF">MM415A01588_0012</name>
</gene>
<sequence length="86" mass="10102">MEYKSSAAEFDRFMDSGIWEDMIHELKVWLSAIHINLEDPEAEEKILRRLGGNAETIRRVLMLPVMIRDNIIDDNKQEQKQSKEGE</sequence>
<dbReference type="EMBL" id="MT142203">
    <property type="protein sequence ID" value="QJA76080.1"/>
    <property type="molecule type" value="Genomic_DNA"/>
</dbReference>
<protein>
    <submittedName>
        <fullName evidence="1">Uncharacterized protein</fullName>
    </submittedName>
</protein>